<evidence type="ECO:0000313" key="1">
    <source>
        <dbReference type="EMBL" id="KAG8381947.1"/>
    </source>
</evidence>
<protein>
    <recommendedName>
        <fullName evidence="3">F-box domain-containing protein</fullName>
    </recommendedName>
</protein>
<dbReference type="InterPro" id="IPR036047">
    <property type="entry name" value="F-box-like_dom_sf"/>
</dbReference>
<dbReference type="PANTHER" id="PTHR35546">
    <property type="entry name" value="F-BOX PROTEIN INTERACTION DOMAIN PROTEIN-RELATED"/>
    <property type="match status" value="1"/>
</dbReference>
<sequence length="311" mass="36056">MASEEAPLDTIFEILTRISSLTTLDTCESVCKSWKNLIHETSFMPLYCQRTRNMSGYFIQDMKQHKYSSMFVSIDQSNGCMGLVPDDMKILASCNNQGILCCLRLQRKRDYRYFACKPATNQWQPLPNPKLRYQTAAVAIMVLSSSPLRYKIVRLSNRGIVGNSVYWQTSYDNVLAFYEPEGTFQKFPFRAEEVLQDKNKKLVEYQGRLGLVCERKEGDTELWITNENPMNCTNWRKKMVMDIESLVKSVTYPSLADFYNDGIAFFFAFYEVAFYNLVNCSLSRVKVDLRFAPEIFKFRSDLEPVNLGKYG</sequence>
<dbReference type="EMBL" id="WHWC01000005">
    <property type="protein sequence ID" value="KAG8381947.1"/>
    <property type="molecule type" value="Genomic_DNA"/>
</dbReference>
<accession>A0AAV6XPJ7</accession>
<dbReference type="PANTHER" id="PTHR35546:SF16">
    <property type="entry name" value="F-BOX ASSOCIATED UBIQUITINATION EFFECTOR FAMILY PROTEIN-RELATED"/>
    <property type="match status" value="1"/>
</dbReference>
<dbReference type="AlphaFoldDB" id="A0AAV6XPJ7"/>
<evidence type="ECO:0008006" key="3">
    <source>
        <dbReference type="Google" id="ProtNLM"/>
    </source>
</evidence>
<gene>
    <name evidence="1" type="ORF">BUALT_Bualt05G0025600</name>
</gene>
<organism evidence="1 2">
    <name type="scientific">Buddleja alternifolia</name>
    <dbReference type="NCBI Taxonomy" id="168488"/>
    <lineage>
        <taxon>Eukaryota</taxon>
        <taxon>Viridiplantae</taxon>
        <taxon>Streptophyta</taxon>
        <taxon>Embryophyta</taxon>
        <taxon>Tracheophyta</taxon>
        <taxon>Spermatophyta</taxon>
        <taxon>Magnoliopsida</taxon>
        <taxon>eudicotyledons</taxon>
        <taxon>Gunneridae</taxon>
        <taxon>Pentapetalae</taxon>
        <taxon>asterids</taxon>
        <taxon>lamiids</taxon>
        <taxon>Lamiales</taxon>
        <taxon>Scrophulariaceae</taxon>
        <taxon>Buddlejeae</taxon>
        <taxon>Buddleja</taxon>
    </lineage>
</organism>
<keyword evidence="2" id="KW-1185">Reference proteome</keyword>
<evidence type="ECO:0000313" key="2">
    <source>
        <dbReference type="Proteomes" id="UP000826271"/>
    </source>
</evidence>
<dbReference type="Proteomes" id="UP000826271">
    <property type="component" value="Unassembled WGS sequence"/>
</dbReference>
<dbReference type="SUPFAM" id="SSF81383">
    <property type="entry name" value="F-box domain"/>
    <property type="match status" value="1"/>
</dbReference>
<proteinExistence type="predicted"/>
<dbReference type="Gene3D" id="1.20.1280.50">
    <property type="match status" value="1"/>
</dbReference>
<dbReference type="InterPro" id="IPR055290">
    <property type="entry name" value="At3g26010-like"/>
</dbReference>
<comment type="caution">
    <text evidence="1">The sequence shown here is derived from an EMBL/GenBank/DDBJ whole genome shotgun (WGS) entry which is preliminary data.</text>
</comment>
<name>A0AAV6XPJ7_9LAMI</name>
<reference evidence="1" key="1">
    <citation type="submission" date="2019-10" db="EMBL/GenBank/DDBJ databases">
        <authorList>
            <person name="Zhang R."/>
            <person name="Pan Y."/>
            <person name="Wang J."/>
            <person name="Ma R."/>
            <person name="Yu S."/>
        </authorList>
    </citation>
    <scope>NUCLEOTIDE SEQUENCE</scope>
    <source>
        <strain evidence="1">LA-IB0</strain>
        <tissue evidence="1">Leaf</tissue>
    </source>
</reference>